<dbReference type="Pfam" id="PF13676">
    <property type="entry name" value="TIR_2"/>
    <property type="match status" value="1"/>
</dbReference>
<accession>A0A3M6UDB9</accession>
<dbReference type="EMBL" id="RCHS01001724">
    <property type="protein sequence ID" value="RMX51673.1"/>
    <property type="molecule type" value="Genomic_DNA"/>
</dbReference>
<dbReference type="AlphaFoldDB" id="A0A3M6UDB9"/>
<dbReference type="InterPro" id="IPR000157">
    <property type="entry name" value="TIR_dom"/>
</dbReference>
<dbReference type="PANTHER" id="PTHR46270">
    <property type="entry name" value="ARMADILLO-TYPE FOLD-RELATED"/>
    <property type="match status" value="1"/>
</dbReference>
<dbReference type="Proteomes" id="UP000275408">
    <property type="component" value="Unassembled WGS sequence"/>
</dbReference>
<comment type="caution">
    <text evidence="2">The sequence shown here is derived from an EMBL/GenBank/DDBJ whole genome shotgun (WGS) entry which is preliminary data.</text>
</comment>
<gene>
    <name evidence="2" type="ORF">pdam_00008133</name>
</gene>
<evidence type="ECO:0000313" key="2">
    <source>
        <dbReference type="EMBL" id="RMX51673.1"/>
    </source>
</evidence>
<name>A0A3M6UDB9_POCDA</name>
<protein>
    <recommendedName>
        <fullName evidence="1">TIR domain-containing protein</fullName>
    </recommendedName>
</protein>
<organism evidence="2 3">
    <name type="scientific">Pocillopora damicornis</name>
    <name type="common">Cauliflower coral</name>
    <name type="synonym">Millepora damicornis</name>
    <dbReference type="NCBI Taxonomy" id="46731"/>
    <lineage>
        <taxon>Eukaryota</taxon>
        <taxon>Metazoa</taxon>
        <taxon>Cnidaria</taxon>
        <taxon>Anthozoa</taxon>
        <taxon>Hexacorallia</taxon>
        <taxon>Scleractinia</taxon>
        <taxon>Astrocoeniina</taxon>
        <taxon>Pocilloporidae</taxon>
        <taxon>Pocillopora</taxon>
    </lineage>
</organism>
<keyword evidence="3" id="KW-1185">Reference proteome</keyword>
<dbReference type="OrthoDB" id="2148946at2759"/>
<dbReference type="InterPro" id="IPR035897">
    <property type="entry name" value="Toll_tir_struct_dom_sf"/>
</dbReference>
<dbReference type="PANTHER" id="PTHR46270:SF2">
    <property type="entry name" value="TIR DOMAIN-CONTAINING PROTEIN"/>
    <property type="match status" value="1"/>
</dbReference>
<dbReference type="GO" id="GO:0007165">
    <property type="term" value="P:signal transduction"/>
    <property type="evidence" value="ECO:0007669"/>
    <property type="project" value="InterPro"/>
</dbReference>
<sequence length="305" mass="34065">KHSVAMGKHHIMLSYQWNKQDLVEKVYHGLREHGIDAWMDTHGGVTGNINDSMAKGVDGAAVVCCFMSADYFGSKNCKKELNYADAQSRAIVPVMCEKGFKATGWLGVITAGLLWVDFREGTVFKNSLESLVKEIINSLESVPVDDIKLNPSEKPKAPVANAPKIEIKKKPGRAFQHKLTGKFLAESGQVKFHPASGNRSTLVMRDRAEDTSYWVEEKQPKSEIHFFKNYATNGYLGYDPNGDYIYTKGQHYGAEEWVLKADDKSTDGLRAVVLFANYGKKYLAIRNGKLTGVAQYSQDCVWILD</sequence>
<dbReference type="SUPFAM" id="SSF52200">
    <property type="entry name" value="Toll/Interleukin receptor TIR domain"/>
    <property type="match status" value="1"/>
</dbReference>
<evidence type="ECO:0000313" key="3">
    <source>
        <dbReference type="Proteomes" id="UP000275408"/>
    </source>
</evidence>
<reference evidence="2 3" key="1">
    <citation type="journal article" date="2018" name="Sci. Rep.">
        <title>Comparative analysis of the Pocillopora damicornis genome highlights role of immune system in coral evolution.</title>
        <authorList>
            <person name="Cunning R."/>
            <person name="Bay R.A."/>
            <person name="Gillette P."/>
            <person name="Baker A.C."/>
            <person name="Traylor-Knowles N."/>
        </authorList>
    </citation>
    <scope>NUCLEOTIDE SEQUENCE [LARGE SCALE GENOMIC DNA]</scope>
    <source>
        <strain evidence="2">RSMAS</strain>
        <tissue evidence="2">Whole animal</tissue>
    </source>
</reference>
<feature type="domain" description="TIR" evidence="1">
    <location>
        <begin position="11"/>
        <end position="131"/>
    </location>
</feature>
<feature type="non-terminal residue" evidence="2">
    <location>
        <position position="1"/>
    </location>
</feature>
<evidence type="ECO:0000259" key="1">
    <source>
        <dbReference type="Pfam" id="PF13676"/>
    </source>
</evidence>
<proteinExistence type="predicted"/>
<dbReference type="Gene3D" id="3.40.50.10140">
    <property type="entry name" value="Toll/interleukin-1 receptor homology (TIR) domain"/>
    <property type="match status" value="1"/>
</dbReference>